<gene>
    <name evidence="1" type="ORF">LCGC14_2555650</name>
</gene>
<dbReference type="AlphaFoldDB" id="A0A0F9AM34"/>
<name>A0A0F9AM34_9ZZZZ</name>
<evidence type="ECO:0000313" key="1">
    <source>
        <dbReference type="EMBL" id="KKL10450.1"/>
    </source>
</evidence>
<sequence>MNRPTVSAWQLAKRWEAWCGGTAWSKAMREWAELGGRVIDYGGVPLSASAIPLCFVLVDSSGQEMPGSSRLKDIRAAVKEFNR</sequence>
<accession>A0A0F9AM34</accession>
<comment type="caution">
    <text evidence="1">The sequence shown here is derived from an EMBL/GenBank/DDBJ whole genome shotgun (WGS) entry which is preliminary data.</text>
</comment>
<dbReference type="EMBL" id="LAZR01042056">
    <property type="protein sequence ID" value="KKL10450.1"/>
    <property type="molecule type" value="Genomic_DNA"/>
</dbReference>
<proteinExistence type="predicted"/>
<reference evidence="1" key="1">
    <citation type="journal article" date="2015" name="Nature">
        <title>Complex archaea that bridge the gap between prokaryotes and eukaryotes.</title>
        <authorList>
            <person name="Spang A."/>
            <person name="Saw J.H."/>
            <person name="Jorgensen S.L."/>
            <person name="Zaremba-Niedzwiedzka K."/>
            <person name="Martijn J."/>
            <person name="Lind A.E."/>
            <person name="van Eijk R."/>
            <person name="Schleper C."/>
            <person name="Guy L."/>
            <person name="Ettema T.J."/>
        </authorList>
    </citation>
    <scope>NUCLEOTIDE SEQUENCE</scope>
</reference>
<organism evidence="1">
    <name type="scientific">marine sediment metagenome</name>
    <dbReference type="NCBI Taxonomy" id="412755"/>
    <lineage>
        <taxon>unclassified sequences</taxon>
        <taxon>metagenomes</taxon>
        <taxon>ecological metagenomes</taxon>
    </lineage>
</organism>
<protein>
    <submittedName>
        <fullName evidence="1">Uncharacterized protein</fullName>
    </submittedName>
</protein>